<evidence type="ECO:0000259" key="7">
    <source>
        <dbReference type="SMART" id="SM00948"/>
    </source>
</evidence>
<name>A0A2A9M2A6_BESBE</name>
<comment type="caution">
    <text evidence="8">The sequence shown here is derived from an EMBL/GenBank/DDBJ whole genome shotgun (WGS) entry which is preliminary data.</text>
</comment>
<protein>
    <submittedName>
        <fullName evidence="8">Putative proteasome subunit alpha type 1</fullName>
    </submittedName>
</protein>
<dbReference type="AlphaFoldDB" id="A0A2A9M2A6"/>
<organism evidence="8 9">
    <name type="scientific">Besnoitia besnoiti</name>
    <name type="common">Apicomplexan protozoan</name>
    <dbReference type="NCBI Taxonomy" id="94643"/>
    <lineage>
        <taxon>Eukaryota</taxon>
        <taxon>Sar</taxon>
        <taxon>Alveolata</taxon>
        <taxon>Apicomplexa</taxon>
        <taxon>Conoidasida</taxon>
        <taxon>Coccidia</taxon>
        <taxon>Eucoccidiorida</taxon>
        <taxon>Eimeriorina</taxon>
        <taxon>Sarcocystidae</taxon>
        <taxon>Besnoitia</taxon>
    </lineage>
</organism>
<keyword evidence="4 6" id="KW-0647">Proteasome</keyword>
<dbReference type="EMBL" id="NWUJ01000015">
    <property type="protein sequence ID" value="PFH31364.1"/>
    <property type="molecule type" value="Genomic_DNA"/>
</dbReference>
<dbReference type="VEuPathDB" id="ToxoDB:BESB_027990"/>
<proteinExistence type="inferred from homology"/>
<dbReference type="Pfam" id="PF00227">
    <property type="entry name" value="Proteasome"/>
    <property type="match status" value="1"/>
</dbReference>
<dbReference type="GO" id="GO:0005737">
    <property type="term" value="C:cytoplasm"/>
    <property type="evidence" value="ECO:0007669"/>
    <property type="project" value="UniProtKB-SubCell"/>
</dbReference>
<evidence type="ECO:0000256" key="5">
    <source>
        <dbReference type="ARBA" id="ARBA00023242"/>
    </source>
</evidence>
<dbReference type="GO" id="GO:0006511">
    <property type="term" value="P:ubiquitin-dependent protein catabolic process"/>
    <property type="evidence" value="ECO:0007669"/>
    <property type="project" value="InterPro"/>
</dbReference>
<dbReference type="GO" id="GO:0019773">
    <property type="term" value="C:proteasome core complex, alpha-subunit complex"/>
    <property type="evidence" value="ECO:0007669"/>
    <property type="project" value="UniProtKB-UniRule"/>
</dbReference>
<dbReference type="OrthoDB" id="431557at2759"/>
<dbReference type="GeneID" id="40307851"/>
<accession>A0A2A9M2A6</accession>
<dbReference type="PANTHER" id="PTHR11599">
    <property type="entry name" value="PROTEASOME SUBUNIT ALPHA/BETA"/>
    <property type="match status" value="1"/>
</dbReference>
<dbReference type="Gene3D" id="3.60.20.10">
    <property type="entry name" value="Glutamine Phosphoribosylpyrophosphate, subunit 1, domain 1"/>
    <property type="match status" value="1"/>
</dbReference>
<sequence length="266" mass="29371">MYRNLYDTDCITWSPQGRIFQVEYAMEAVKQGTCCVGLRSDNHVVLCSLKRSVSKFAGHHQKLFKIDHHVGVAMSGITADAKVISNFMRNECFHHKYVYDAPIPVGRLILMVADKSQANTQRSGKRPFGVGLLAAGYDEAGPHLFETCPSGNYFESYAMAFGARSQSSKTYLERNFEGFPSLSLEELELHGLKALNASLAADAELTADTVSMAVVGKNQPWKELSEDEVQALLDKMGVRKPSSNAPVFSRLNFSFGESGGQEVQMQ</sequence>
<dbReference type="STRING" id="94643.A0A2A9M2A6"/>
<dbReference type="Proteomes" id="UP000224006">
    <property type="component" value="Unassembled WGS sequence"/>
</dbReference>
<comment type="similarity">
    <text evidence="6">Belongs to the peptidase T1A family.</text>
</comment>
<dbReference type="CDD" id="cd03749">
    <property type="entry name" value="proteasome_alpha_type_1"/>
    <property type="match status" value="1"/>
</dbReference>
<dbReference type="SUPFAM" id="SSF56235">
    <property type="entry name" value="N-terminal nucleophile aminohydrolases (Ntn hydrolases)"/>
    <property type="match status" value="1"/>
</dbReference>
<dbReference type="RefSeq" id="XP_029215373.1">
    <property type="nucleotide sequence ID" value="XM_029361473.1"/>
</dbReference>
<evidence type="ECO:0000256" key="1">
    <source>
        <dbReference type="ARBA" id="ARBA00004123"/>
    </source>
</evidence>
<evidence type="ECO:0000313" key="8">
    <source>
        <dbReference type="EMBL" id="PFH31364.1"/>
    </source>
</evidence>
<keyword evidence="9" id="KW-1185">Reference proteome</keyword>
<dbReference type="FunFam" id="3.60.20.10:FF:000016">
    <property type="entry name" value="Proteasome subunit alpha type-6"/>
    <property type="match status" value="1"/>
</dbReference>
<feature type="domain" description="Proteasome alpha-type subunits" evidence="7">
    <location>
        <begin position="6"/>
        <end position="28"/>
    </location>
</feature>
<gene>
    <name evidence="8" type="ORF">BESB_027990</name>
</gene>
<dbReference type="InterPro" id="IPR029055">
    <property type="entry name" value="Ntn_hydrolases_N"/>
</dbReference>
<keyword evidence="5" id="KW-0539">Nucleus</keyword>
<keyword evidence="3" id="KW-0963">Cytoplasm</keyword>
<dbReference type="KEGG" id="bbes:BESB_027990"/>
<dbReference type="GO" id="GO:0005634">
    <property type="term" value="C:nucleus"/>
    <property type="evidence" value="ECO:0007669"/>
    <property type="project" value="UniProtKB-SubCell"/>
</dbReference>
<dbReference type="Pfam" id="PF10584">
    <property type="entry name" value="Proteasome_A_N"/>
    <property type="match status" value="1"/>
</dbReference>
<dbReference type="InterPro" id="IPR023332">
    <property type="entry name" value="Proteasome_alpha-type"/>
</dbReference>
<evidence type="ECO:0000256" key="4">
    <source>
        <dbReference type="ARBA" id="ARBA00022942"/>
    </source>
</evidence>
<dbReference type="InterPro" id="IPR050115">
    <property type="entry name" value="Proteasome_alpha"/>
</dbReference>
<reference evidence="8 9" key="1">
    <citation type="submission" date="2017-09" db="EMBL/GenBank/DDBJ databases">
        <title>Genome sequencing of Besnoitia besnoiti strain Bb-Ger1.</title>
        <authorList>
            <person name="Schares G."/>
            <person name="Venepally P."/>
            <person name="Lorenzi H.A."/>
        </authorList>
    </citation>
    <scope>NUCLEOTIDE SEQUENCE [LARGE SCALE GENOMIC DNA]</scope>
    <source>
        <strain evidence="8 9">Bb-Ger1</strain>
    </source>
</reference>
<evidence type="ECO:0000313" key="9">
    <source>
        <dbReference type="Proteomes" id="UP000224006"/>
    </source>
</evidence>
<comment type="subcellular location">
    <subcellularLocation>
        <location evidence="2">Cytoplasm</location>
    </subcellularLocation>
    <subcellularLocation>
        <location evidence="1">Nucleus</location>
    </subcellularLocation>
</comment>
<evidence type="ECO:0000256" key="6">
    <source>
        <dbReference type="PROSITE-ProRule" id="PRU00808"/>
    </source>
</evidence>
<dbReference type="InterPro" id="IPR000426">
    <property type="entry name" value="Proteasome_asu_N"/>
</dbReference>
<evidence type="ECO:0000256" key="3">
    <source>
        <dbReference type="ARBA" id="ARBA00022490"/>
    </source>
</evidence>
<evidence type="ECO:0000256" key="2">
    <source>
        <dbReference type="ARBA" id="ARBA00004496"/>
    </source>
</evidence>
<dbReference type="PROSITE" id="PS51475">
    <property type="entry name" value="PROTEASOME_ALPHA_2"/>
    <property type="match status" value="1"/>
</dbReference>
<dbReference type="SMART" id="SM00948">
    <property type="entry name" value="Proteasome_A_N"/>
    <property type="match status" value="1"/>
</dbReference>
<dbReference type="InterPro" id="IPR001353">
    <property type="entry name" value="Proteasome_sua/b"/>
</dbReference>
<dbReference type="InterPro" id="IPR035144">
    <property type="entry name" value="Proteasome_alpha1"/>
</dbReference>